<gene>
    <name evidence="1" type="ORF">HPB47_015545</name>
</gene>
<reference evidence="1 2" key="1">
    <citation type="journal article" date="2020" name="Cell">
        <title>Large-Scale Comparative Analyses of Tick Genomes Elucidate Their Genetic Diversity and Vector Capacities.</title>
        <authorList>
            <consortium name="Tick Genome and Microbiome Consortium (TIGMIC)"/>
            <person name="Jia N."/>
            <person name="Wang J."/>
            <person name="Shi W."/>
            <person name="Du L."/>
            <person name="Sun Y."/>
            <person name="Zhan W."/>
            <person name="Jiang J.F."/>
            <person name="Wang Q."/>
            <person name="Zhang B."/>
            <person name="Ji P."/>
            <person name="Bell-Sakyi L."/>
            <person name="Cui X.M."/>
            <person name="Yuan T.T."/>
            <person name="Jiang B.G."/>
            <person name="Yang W.F."/>
            <person name="Lam T.T."/>
            <person name="Chang Q.C."/>
            <person name="Ding S.J."/>
            <person name="Wang X.J."/>
            <person name="Zhu J.G."/>
            <person name="Ruan X.D."/>
            <person name="Zhao L."/>
            <person name="Wei J.T."/>
            <person name="Ye R.Z."/>
            <person name="Que T.C."/>
            <person name="Du C.H."/>
            <person name="Zhou Y.H."/>
            <person name="Cheng J.X."/>
            <person name="Dai P.F."/>
            <person name="Guo W.B."/>
            <person name="Han X.H."/>
            <person name="Huang E.J."/>
            <person name="Li L.F."/>
            <person name="Wei W."/>
            <person name="Gao Y.C."/>
            <person name="Liu J.Z."/>
            <person name="Shao H.Z."/>
            <person name="Wang X."/>
            <person name="Wang C.C."/>
            <person name="Yang T.C."/>
            <person name="Huo Q.B."/>
            <person name="Li W."/>
            <person name="Chen H.Y."/>
            <person name="Chen S.E."/>
            <person name="Zhou L.G."/>
            <person name="Ni X.B."/>
            <person name="Tian J.H."/>
            <person name="Sheng Y."/>
            <person name="Liu T."/>
            <person name="Pan Y.S."/>
            <person name="Xia L.Y."/>
            <person name="Li J."/>
            <person name="Zhao F."/>
            <person name="Cao W.C."/>
        </authorList>
    </citation>
    <scope>NUCLEOTIDE SEQUENCE [LARGE SCALE GENOMIC DNA]</scope>
    <source>
        <strain evidence="1">Iper-2018</strain>
    </source>
</reference>
<comment type="caution">
    <text evidence="1">The sequence shown here is derived from an EMBL/GenBank/DDBJ whole genome shotgun (WGS) entry which is preliminary data.</text>
</comment>
<accession>A0AC60QT66</accession>
<evidence type="ECO:0000313" key="2">
    <source>
        <dbReference type="Proteomes" id="UP000805193"/>
    </source>
</evidence>
<name>A0AC60QT66_IXOPE</name>
<feature type="non-terminal residue" evidence="1">
    <location>
        <position position="55"/>
    </location>
</feature>
<dbReference type="EMBL" id="JABSTQ010004183">
    <property type="protein sequence ID" value="KAG0442859.1"/>
    <property type="molecule type" value="Genomic_DNA"/>
</dbReference>
<dbReference type="Proteomes" id="UP000805193">
    <property type="component" value="Unassembled WGS sequence"/>
</dbReference>
<proteinExistence type="predicted"/>
<sequence>SVAFFGSAVAETCRNGTRPASQGDREGCDYYCWNDVSNSWDQYFFGDKEPCFYSN</sequence>
<evidence type="ECO:0000313" key="1">
    <source>
        <dbReference type="EMBL" id="KAG0442859.1"/>
    </source>
</evidence>
<keyword evidence="2" id="KW-1185">Reference proteome</keyword>
<organism evidence="1 2">
    <name type="scientific">Ixodes persulcatus</name>
    <name type="common">Taiga tick</name>
    <dbReference type="NCBI Taxonomy" id="34615"/>
    <lineage>
        <taxon>Eukaryota</taxon>
        <taxon>Metazoa</taxon>
        <taxon>Ecdysozoa</taxon>
        <taxon>Arthropoda</taxon>
        <taxon>Chelicerata</taxon>
        <taxon>Arachnida</taxon>
        <taxon>Acari</taxon>
        <taxon>Parasitiformes</taxon>
        <taxon>Ixodida</taxon>
        <taxon>Ixodoidea</taxon>
        <taxon>Ixodidae</taxon>
        <taxon>Ixodinae</taxon>
        <taxon>Ixodes</taxon>
    </lineage>
</organism>
<feature type="non-terminal residue" evidence="1">
    <location>
        <position position="1"/>
    </location>
</feature>
<protein>
    <submittedName>
        <fullName evidence="1">Uncharacterized protein</fullName>
    </submittedName>
</protein>